<protein>
    <submittedName>
        <fullName evidence="1">Uncharacterized protein</fullName>
    </submittedName>
</protein>
<reference evidence="1" key="1">
    <citation type="journal article" date="2020" name="bioRxiv">
        <title>Chromosome-level reference genome of the European wasp spider Argiope bruennichi: a resource for studies on range expansion and evolutionary adaptation.</title>
        <authorList>
            <person name="Sheffer M.M."/>
            <person name="Hoppe A."/>
            <person name="Krehenwinkel H."/>
            <person name="Uhl G."/>
            <person name="Kuss A.W."/>
            <person name="Jensen L."/>
            <person name="Jensen C."/>
            <person name="Gillespie R.G."/>
            <person name="Hoff K.J."/>
            <person name="Prost S."/>
        </authorList>
    </citation>
    <scope>NUCLEOTIDE SEQUENCE</scope>
</reference>
<sequence length="89" mass="10054">MTKVLPPTAEDESATILATVVRVKNMQKVVKKRQYTVSCVKELSISSGLNIRNREPDIPRYLVYLDKVIMKTRSPSSSLILFAVDLMVE</sequence>
<evidence type="ECO:0000313" key="2">
    <source>
        <dbReference type="Proteomes" id="UP000807504"/>
    </source>
</evidence>
<keyword evidence="2" id="KW-1185">Reference proteome</keyword>
<dbReference type="AlphaFoldDB" id="A0A8T0ER54"/>
<dbReference type="EMBL" id="JABXBU010002072">
    <property type="protein sequence ID" value="KAF8778290.1"/>
    <property type="molecule type" value="Genomic_DNA"/>
</dbReference>
<comment type="caution">
    <text evidence="1">The sequence shown here is derived from an EMBL/GenBank/DDBJ whole genome shotgun (WGS) entry which is preliminary data.</text>
</comment>
<organism evidence="1 2">
    <name type="scientific">Argiope bruennichi</name>
    <name type="common">Wasp spider</name>
    <name type="synonym">Aranea bruennichi</name>
    <dbReference type="NCBI Taxonomy" id="94029"/>
    <lineage>
        <taxon>Eukaryota</taxon>
        <taxon>Metazoa</taxon>
        <taxon>Ecdysozoa</taxon>
        <taxon>Arthropoda</taxon>
        <taxon>Chelicerata</taxon>
        <taxon>Arachnida</taxon>
        <taxon>Araneae</taxon>
        <taxon>Araneomorphae</taxon>
        <taxon>Entelegynae</taxon>
        <taxon>Araneoidea</taxon>
        <taxon>Araneidae</taxon>
        <taxon>Argiope</taxon>
    </lineage>
</organism>
<accession>A0A8T0ER54</accession>
<gene>
    <name evidence="1" type="ORF">HNY73_015025</name>
</gene>
<dbReference type="Proteomes" id="UP000807504">
    <property type="component" value="Unassembled WGS sequence"/>
</dbReference>
<evidence type="ECO:0000313" key="1">
    <source>
        <dbReference type="EMBL" id="KAF8778290.1"/>
    </source>
</evidence>
<reference evidence="1" key="2">
    <citation type="submission" date="2020-06" db="EMBL/GenBank/DDBJ databases">
        <authorList>
            <person name="Sheffer M."/>
        </authorList>
    </citation>
    <scope>NUCLEOTIDE SEQUENCE</scope>
</reference>
<proteinExistence type="predicted"/>
<name>A0A8T0ER54_ARGBR</name>